<evidence type="ECO:0000256" key="5">
    <source>
        <dbReference type="ARBA" id="ARBA00023004"/>
    </source>
</evidence>
<dbReference type="Gene3D" id="1.10.760.10">
    <property type="entry name" value="Cytochrome c-like domain"/>
    <property type="match status" value="1"/>
</dbReference>
<evidence type="ECO:0000256" key="7">
    <source>
        <dbReference type="SAM" id="SignalP"/>
    </source>
</evidence>
<feature type="chain" id="PRO_5037081464" description="Cytochrome c domain-containing protein" evidence="7">
    <location>
        <begin position="27"/>
        <end position="446"/>
    </location>
</feature>
<dbReference type="PROSITE" id="PS51007">
    <property type="entry name" value="CYTC"/>
    <property type="match status" value="1"/>
</dbReference>
<comment type="caution">
    <text evidence="9">The sequence shown here is derived from an EMBL/GenBank/DDBJ whole genome shotgun (WGS) entry which is preliminary data.</text>
</comment>
<evidence type="ECO:0000256" key="2">
    <source>
        <dbReference type="ARBA" id="ARBA00022617"/>
    </source>
</evidence>
<dbReference type="GO" id="GO:0009055">
    <property type="term" value="F:electron transfer activity"/>
    <property type="evidence" value="ECO:0007669"/>
    <property type="project" value="InterPro"/>
</dbReference>
<keyword evidence="5 6" id="KW-0408">Iron</keyword>
<dbReference type="InterPro" id="IPR036909">
    <property type="entry name" value="Cyt_c-like_dom_sf"/>
</dbReference>
<keyword evidence="7" id="KW-0732">Signal</keyword>
<dbReference type="InterPro" id="IPR019020">
    <property type="entry name" value="Cyt-c552/DMSO_Rdtase_haem-bd"/>
</dbReference>
<evidence type="ECO:0000256" key="6">
    <source>
        <dbReference type="PROSITE-ProRule" id="PRU00433"/>
    </source>
</evidence>
<feature type="signal peptide" evidence="7">
    <location>
        <begin position="1"/>
        <end position="26"/>
    </location>
</feature>
<proteinExistence type="predicted"/>
<organism evidence="9 10">
    <name type="scientific">Tectimicrobiota bacterium</name>
    <dbReference type="NCBI Taxonomy" id="2528274"/>
    <lineage>
        <taxon>Bacteria</taxon>
        <taxon>Pseudomonadati</taxon>
        <taxon>Nitrospinota/Tectimicrobiota group</taxon>
        <taxon>Candidatus Tectimicrobiota</taxon>
    </lineage>
</organism>
<evidence type="ECO:0000313" key="9">
    <source>
        <dbReference type="EMBL" id="MBI2876996.1"/>
    </source>
</evidence>
<accession>A0A932CPZ3</accession>
<protein>
    <recommendedName>
        <fullName evidence="8">Cytochrome c domain-containing protein</fullName>
    </recommendedName>
</protein>
<keyword evidence="3 6" id="KW-0479">Metal-binding</keyword>
<keyword evidence="1" id="KW-0813">Transport</keyword>
<dbReference type="Proteomes" id="UP000769766">
    <property type="component" value="Unassembled WGS sequence"/>
</dbReference>
<dbReference type="Pfam" id="PF09459">
    <property type="entry name" value="EB_dh"/>
    <property type="match status" value="1"/>
</dbReference>
<evidence type="ECO:0000256" key="3">
    <source>
        <dbReference type="ARBA" id="ARBA00022723"/>
    </source>
</evidence>
<keyword evidence="2 6" id="KW-0349">Heme</keyword>
<gene>
    <name evidence="9" type="ORF">HYY20_08955</name>
</gene>
<dbReference type="EMBL" id="JACPRF010000269">
    <property type="protein sequence ID" value="MBI2876996.1"/>
    <property type="molecule type" value="Genomic_DNA"/>
</dbReference>
<dbReference type="GO" id="GO:0020037">
    <property type="term" value="F:heme binding"/>
    <property type="evidence" value="ECO:0007669"/>
    <property type="project" value="InterPro"/>
</dbReference>
<dbReference type="AlphaFoldDB" id="A0A932CPZ3"/>
<feature type="domain" description="Cytochrome c" evidence="8">
    <location>
        <begin position="349"/>
        <end position="446"/>
    </location>
</feature>
<evidence type="ECO:0000256" key="1">
    <source>
        <dbReference type="ARBA" id="ARBA00022448"/>
    </source>
</evidence>
<evidence type="ECO:0000256" key="4">
    <source>
        <dbReference type="ARBA" id="ARBA00022982"/>
    </source>
</evidence>
<dbReference type="InterPro" id="IPR009056">
    <property type="entry name" value="Cyt_c-like_dom"/>
</dbReference>
<dbReference type="Gene3D" id="2.60.40.1190">
    <property type="match status" value="1"/>
</dbReference>
<dbReference type="SUPFAM" id="SSF46626">
    <property type="entry name" value="Cytochrome c"/>
    <property type="match status" value="1"/>
</dbReference>
<name>A0A932CPZ3_UNCTE</name>
<sequence>MSSKTKAALAIAMVCCLGLVAGGAKAASKKKVAGGEKMAARSGPVSQLEQAGELIVAKYVKASLPLEASSPQWTQAPAATISLIPQVSTFPMIAVPSATPEIVRSAKVRALYNDHEVAFLVEWADPEPTFTEEQPQAFKDAAALEFPLSYGPGQKIPYIGMGEKGRPVNVWHWKASWQIDADKGYQDVEHTYPNMVADDYPFSRADKGQPGGLARLPTHRHDPTYLTGWGAGSPLSDPERKTSVESLIAEGFGTLTSLGETVIQGKGAWKQGTWRVVFKRSLRAEDGRQVQFDPPQAGLVPVAFAIWDGHFDQRNGMKGLSTWYFVRFEKSVSPEAYARQLAWNPPIQGDPQEGRRWVMDLECDQCHNFPGARREKMGDVGPDLTYIGAMQRPDYLLESIKDPNATVVPYSRYLDPAHKSKMPLYDKDTLPEKGYYDIVEFLRTLK</sequence>
<keyword evidence="4" id="KW-0249">Electron transport</keyword>
<evidence type="ECO:0000313" key="10">
    <source>
        <dbReference type="Proteomes" id="UP000769766"/>
    </source>
</evidence>
<dbReference type="GO" id="GO:0046872">
    <property type="term" value="F:metal ion binding"/>
    <property type="evidence" value="ECO:0007669"/>
    <property type="project" value="UniProtKB-KW"/>
</dbReference>
<evidence type="ECO:0000259" key="8">
    <source>
        <dbReference type="PROSITE" id="PS51007"/>
    </source>
</evidence>
<dbReference type="SMART" id="SM00887">
    <property type="entry name" value="EB_dh"/>
    <property type="match status" value="1"/>
</dbReference>
<reference evidence="9" key="1">
    <citation type="submission" date="2020-07" db="EMBL/GenBank/DDBJ databases">
        <title>Huge and variable diversity of episymbiotic CPR bacteria and DPANN archaea in groundwater ecosystems.</title>
        <authorList>
            <person name="He C.Y."/>
            <person name="Keren R."/>
            <person name="Whittaker M."/>
            <person name="Farag I.F."/>
            <person name="Doudna J."/>
            <person name="Cate J.H.D."/>
            <person name="Banfield J.F."/>
        </authorList>
    </citation>
    <scope>NUCLEOTIDE SEQUENCE</scope>
    <source>
        <strain evidence="9">NC_groundwater_672_Ag_B-0.1um_62_36</strain>
    </source>
</reference>